<reference evidence="4" key="1">
    <citation type="submission" date="2013-06" db="EMBL/GenBank/DDBJ databases">
        <authorList>
            <person name="Zhao Q."/>
        </authorList>
    </citation>
    <scope>NUCLEOTIDE SEQUENCE</scope>
    <source>
        <strain evidence="4">cv. W1943</strain>
    </source>
</reference>
<dbReference type="EnsemblPlants" id="ORUFI03G10740.2">
    <property type="protein sequence ID" value="ORUFI03G10740.2"/>
    <property type="gene ID" value="ORUFI03G10740"/>
</dbReference>
<evidence type="ECO:0000313" key="3">
    <source>
        <dbReference type="EnsemblPlants" id="ORUFI03G10740.2"/>
    </source>
</evidence>
<protein>
    <recommendedName>
        <fullName evidence="2">DUF1618 domain-containing protein</fullName>
    </recommendedName>
</protein>
<dbReference type="Gramene" id="ORUFI03G10740.2">
    <property type="protein sequence ID" value="ORUFI03G10740.2"/>
    <property type="gene ID" value="ORUFI03G10740"/>
</dbReference>
<dbReference type="Pfam" id="PF07762">
    <property type="entry name" value="DUF1618"/>
    <property type="match status" value="1"/>
</dbReference>
<name>A0A0E0NSF5_ORYRU</name>
<sequence length="465" mass="52480">MAPAWVLLDRFVDMFPLDGDEESEDSGGEESIPAGMWSVKPNPQVADPPGISSFPLLISRKAMNQVRHAMVVCASKNLVVFLTGEYYPINYRPGCYLIYDAIHDSLTPVPHVPGPDSLLAIGSGTSVISFGGSGSNAFVLAELLMTDVRKFPEEAALFTWWSTAVVTPSGYTAADWMKEKVTLPPEVRTPTYFFVSDMAFSFGESCLCWVDLLMGILICDLVPSRDQPFLSKKEKDPPRFRSIPLPEECSIDISNRHRPIMSVFRSVSYAGGAIKFLTMEGYDEDWPAEEMKLTTWKLSPDLSEWKKGPVCALRDIWASDKYIAMGVPQLCPICPVLSVLDDDVVWVVMNDADLADHVEGVHSELKIKTQYFLSIDMRHKQVLSITQFHPQTLIDPVPNLMACEFGAYLERSKVRQVVYDTQHAYYYIYFHFKCTILLTQLHVPQFFNFWCLFLVPSPLYLMSKD</sequence>
<reference evidence="3" key="2">
    <citation type="submission" date="2015-06" db="UniProtKB">
        <authorList>
            <consortium name="EnsemblPlants"/>
        </authorList>
    </citation>
    <scope>IDENTIFICATION</scope>
</reference>
<dbReference type="AlphaFoldDB" id="A0A0E0NSF5"/>
<organism evidence="3 4">
    <name type="scientific">Oryza rufipogon</name>
    <name type="common">Brownbeard rice</name>
    <name type="synonym">Asian wild rice</name>
    <dbReference type="NCBI Taxonomy" id="4529"/>
    <lineage>
        <taxon>Eukaryota</taxon>
        <taxon>Viridiplantae</taxon>
        <taxon>Streptophyta</taxon>
        <taxon>Embryophyta</taxon>
        <taxon>Tracheophyta</taxon>
        <taxon>Spermatophyta</taxon>
        <taxon>Magnoliopsida</taxon>
        <taxon>Liliopsida</taxon>
        <taxon>Poales</taxon>
        <taxon>Poaceae</taxon>
        <taxon>BOP clade</taxon>
        <taxon>Oryzoideae</taxon>
        <taxon>Oryzeae</taxon>
        <taxon>Oryzinae</taxon>
        <taxon>Oryza</taxon>
    </lineage>
</organism>
<evidence type="ECO:0000259" key="2">
    <source>
        <dbReference type="Pfam" id="PF07762"/>
    </source>
</evidence>
<keyword evidence="4" id="KW-1185">Reference proteome</keyword>
<feature type="region of interest" description="Disordered" evidence="1">
    <location>
        <begin position="19"/>
        <end position="38"/>
    </location>
</feature>
<dbReference type="OMA" id="ATECSAY"/>
<proteinExistence type="predicted"/>
<dbReference type="PANTHER" id="PTHR33086">
    <property type="entry name" value="OS05G0468200 PROTEIN-RELATED"/>
    <property type="match status" value="1"/>
</dbReference>
<feature type="compositionally biased region" description="Acidic residues" evidence="1">
    <location>
        <begin position="19"/>
        <end position="28"/>
    </location>
</feature>
<feature type="domain" description="DUF1618" evidence="2">
    <location>
        <begin position="209"/>
        <end position="346"/>
    </location>
</feature>
<dbReference type="Proteomes" id="UP000008022">
    <property type="component" value="Unassembled WGS sequence"/>
</dbReference>
<evidence type="ECO:0000256" key="1">
    <source>
        <dbReference type="SAM" id="MobiDB-lite"/>
    </source>
</evidence>
<dbReference type="PANTHER" id="PTHR33086:SF62">
    <property type="entry name" value="OS01G0182100 PROTEIN"/>
    <property type="match status" value="1"/>
</dbReference>
<evidence type="ECO:0000313" key="4">
    <source>
        <dbReference type="Proteomes" id="UP000008022"/>
    </source>
</evidence>
<accession>A0A0E0NSF5</accession>
<dbReference type="InterPro" id="IPR011676">
    <property type="entry name" value="DUF1618"/>
</dbReference>